<dbReference type="InterPro" id="IPR000477">
    <property type="entry name" value="RT_dom"/>
</dbReference>
<evidence type="ECO:0000259" key="2">
    <source>
        <dbReference type="Pfam" id="PF00078"/>
    </source>
</evidence>
<dbReference type="PANTHER" id="PTHR47510:SF3">
    <property type="entry name" value="ENDO_EXONUCLEASE_PHOSPHATASE DOMAIN-CONTAINING PROTEIN"/>
    <property type="match status" value="1"/>
</dbReference>
<keyword evidence="4" id="KW-1185">Reference proteome</keyword>
<dbReference type="PANTHER" id="PTHR47510">
    <property type="entry name" value="REVERSE TRANSCRIPTASE DOMAIN-CONTAINING PROTEIN"/>
    <property type="match status" value="1"/>
</dbReference>
<gene>
    <name evidence="3" type="ORF">H4Q32_029228</name>
</gene>
<dbReference type="EMBL" id="JACTAM010002518">
    <property type="protein sequence ID" value="KAI2644436.1"/>
    <property type="molecule type" value="Genomic_DNA"/>
</dbReference>
<reference evidence="3 4" key="1">
    <citation type="submission" date="2022-01" db="EMBL/GenBank/DDBJ databases">
        <title>A high-quality chromosome-level genome assembly of rohu carp, Labeo rohita.</title>
        <authorList>
            <person name="Arick M.A. II"/>
            <person name="Hsu C.-Y."/>
            <person name="Magbanua Z."/>
            <person name="Pechanova O."/>
            <person name="Grover C."/>
            <person name="Miller E."/>
            <person name="Thrash A."/>
            <person name="Ezzel L."/>
            <person name="Alam S."/>
            <person name="Benzie J."/>
            <person name="Hamilton M."/>
            <person name="Karsi A."/>
            <person name="Lawrence M.L."/>
            <person name="Peterson D.G."/>
        </authorList>
    </citation>
    <scope>NUCLEOTIDE SEQUENCE [LARGE SCALE GENOMIC DNA]</scope>
    <source>
        <strain evidence="4">BAU-BD-2019</strain>
        <tissue evidence="3">Blood</tissue>
    </source>
</reference>
<feature type="domain" description="Reverse transcriptase" evidence="2">
    <location>
        <begin position="79"/>
        <end position="196"/>
    </location>
</feature>
<protein>
    <recommendedName>
        <fullName evidence="2">Reverse transcriptase domain-containing protein</fullName>
    </recommendedName>
</protein>
<dbReference type="Pfam" id="PF00078">
    <property type="entry name" value="RVT_1"/>
    <property type="match status" value="1"/>
</dbReference>
<name>A0ABQ8L130_LABRO</name>
<dbReference type="SUPFAM" id="SSF56672">
    <property type="entry name" value="DNA/RNA polymerases"/>
    <property type="match status" value="1"/>
</dbReference>
<evidence type="ECO:0000313" key="4">
    <source>
        <dbReference type="Proteomes" id="UP000830375"/>
    </source>
</evidence>
<comment type="caution">
    <text evidence="3">The sequence shown here is derived from an EMBL/GenBank/DDBJ whole genome shotgun (WGS) entry which is preliminary data.</text>
</comment>
<evidence type="ECO:0000313" key="3">
    <source>
        <dbReference type="EMBL" id="KAI2644436.1"/>
    </source>
</evidence>
<dbReference type="Proteomes" id="UP000830375">
    <property type="component" value="Unassembled WGS sequence"/>
</dbReference>
<sequence>MDCSGFFPHQRSHTHPPSQWKTFTSSSGGVKLVWDGITGRLLKNCTLELSPVLFSLFKESLLTATVPMLWKTATIILVPKRPRPSELNHYRPVALTSIIAKCLEKLVLNIILPVVSPRLDPYQFAYKAKRGTEDAVECLLHTLLQHLDTPCNYARILFIDFGSAFNTIQRYIMITKLHHLRVPPLLIHWIYFLSDRLQAVRMGSITSTTIIVNTGAP</sequence>
<feature type="region of interest" description="Disordered" evidence="1">
    <location>
        <begin position="1"/>
        <end position="20"/>
    </location>
</feature>
<evidence type="ECO:0000256" key="1">
    <source>
        <dbReference type="SAM" id="MobiDB-lite"/>
    </source>
</evidence>
<dbReference type="InterPro" id="IPR043502">
    <property type="entry name" value="DNA/RNA_pol_sf"/>
</dbReference>
<proteinExistence type="predicted"/>
<accession>A0ABQ8L130</accession>
<organism evidence="3 4">
    <name type="scientific">Labeo rohita</name>
    <name type="common">Indian major carp</name>
    <name type="synonym">Cyprinus rohita</name>
    <dbReference type="NCBI Taxonomy" id="84645"/>
    <lineage>
        <taxon>Eukaryota</taxon>
        <taxon>Metazoa</taxon>
        <taxon>Chordata</taxon>
        <taxon>Craniata</taxon>
        <taxon>Vertebrata</taxon>
        <taxon>Euteleostomi</taxon>
        <taxon>Actinopterygii</taxon>
        <taxon>Neopterygii</taxon>
        <taxon>Teleostei</taxon>
        <taxon>Ostariophysi</taxon>
        <taxon>Cypriniformes</taxon>
        <taxon>Cyprinidae</taxon>
        <taxon>Labeoninae</taxon>
        <taxon>Labeonini</taxon>
        <taxon>Labeo</taxon>
    </lineage>
</organism>